<reference evidence="7 8" key="1">
    <citation type="submission" date="2018-07" db="EMBL/GenBank/DDBJ databases">
        <title>Genomic Encyclopedia of Type Strains, Phase III (KMG-III): the genomes of soil and plant-associated and newly described type strains.</title>
        <authorList>
            <person name="Whitman W."/>
        </authorList>
    </citation>
    <scope>NUCLEOTIDE SEQUENCE [LARGE SCALE GENOMIC DNA]</scope>
    <source>
        <strain evidence="7 8">31-25a</strain>
    </source>
</reference>
<dbReference type="GO" id="GO:0006457">
    <property type="term" value="P:protein folding"/>
    <property type="evidence" value="ECO:0007669"/>
    <property type="project" value="InterPro"/>
</dbReference>
<evidence type="ECO:0000313" key="8">
    <source>
        <dbReference type="Proteomes" id="UP000253324"/>
    </source>
</evidence>
<dbReference type="InterPro" id="IPR007864">
    <property type="entry name" value="UreE_C_dom"/>
</dbReference>
<dbReference type="SUPFAM" id="SSF69737">
    <property type="entry name" value="Urease metallochaperone UreE, C-terminal domain"/>
    <property type="match status" value="1"/>
</dbReference>
<dbReference type="GO" id="GO:0019627">
    <property type="term" value="P:urea metabolic process"/>
    <property type="evidence" value="ECO:0007669"/>
    <property type="project" value="InterPro"/>
</dbReference>
<keyword evidence="4 5" id="KW-0143">Chaperone</keyword>
<keyword evidence="8" id="KW-1185">Reference proteome</keyword>
<evidence type="ECO:0000259" key="6">
    <source>
        <dbReference type="SMART" id="SM00988"/>
    </source>
</evidence>
<protein>
    <recommendedName>
        <fullName evidence="5">Urease accessory protein UreE</fullName>
    </recommendedName>
</protein>
<comment type="subcellular location">
    <subcellularLocation>
        <location evidence="1 5">Cytoplasm</location>
    </subcellularLocation>
</comment>
<dbReference type="RefSeq" id="WP_114430836.1">
    <property type="nucleotide sequence ID" value="NZ_QPJM01000008.1"/>
</dbReference>
<dbReference type="SUPFAM" id="SSF69287">
    <property type="entry name" value="Urease metallochaperone UreE, N-terminal domain"/>
    <property type="match status" value="1"/>
</dbReference>
<evidence type="ECO:0000313" key="7">
    <source>
        <dbReference type="EMBL" id="RCW82380.1"/>
    </source>
</evidence>
<name>A0A368YQ79_9HYPH</name>
<dbReference type="GO" id="GO:0005737">
    <property type="term" value="C:cytoplasm"/>
    <property type="evidence" value="ECO:0007669"/>
    <property type="project" value="UniProtKB-SubCell"/>
</dbReference>
<dbReference type="GO" id="GO:0016151">
    <property type="term" value="F:nickel cation binding"/>
    <property type="evidence" value="ECO:0007669"/>
    <property type="project" value="UniProtKB-UniRule"/>
</dbReference>
<dbReference type="Gene3D" id="2.60.260.20">
    <property type="entry name" value="Urease metallochaperone UreE, N-terminal domain"/>
    <property type="match status" value="1"/>
</dbReference>
<dbReference type="Pfam" id="PF02814">
    <property type="entry name" value="UreE_N"/>
    <property type="match status" value="1"/>
</dbReference>
<evidence type="ECO:0000256" key="2">
    <source>
        <dbReference type="ARBA" id="ARBA00022490"/>
    </source>
</evidence>
<dbReference type="InterPro" id="IPR012406">
    <property type="entry name" value="UreE"/>
</dbReference>
<accession>A0A368YQ79</accession>
<dbReference type="AlphaFoldDB" id="A0A368YQ79"/>
<keyword evidence="2 5" id="KW-0963">Cytoplasm</keyword>
<organism evidence="7 8">
    <name type="scientific">Phyllobacterium bourgognense</name>
    <dbReference type="NCBI Taxonomy" id="314236"/>
    <lineage>
        <taxon>Bacteria</taxon>
        <taxon>Pseudomonadati</taxon>
        <taxon>Pseudomonadota</taxon>
        <taxon>Alphaproteobacteria</taxon>
        <taxon>Hyphomicrobiales</taxon>
        <taxon>Phyllobacteriaceae</taxon>
        <taxon>Phyllobacterium</taxon>
    </lineage>
</organism>
<feature type="domain" description="UreE urease accessory N-terminal" evidence="6">
    <location>
        <begin position="11"/>
        <end position="71"/>
    </location>
</feature>
<sequence length="165" mass="18301">MLRATGIRHDRDKDRGNFTSLLGTAVLEHDERHLRRKVINLTNGLKVLVDLAEPVVLVAGDELLLDDGSTVCVEVAEEQLYAVSANNQMQLTEFAWHIGNRHLPAAILRDRILIPRDHVVKAMLERLGAVVDEIVAPFDPVPGAYHGGGHAHDHDIAHPHHHENS</sequence>
<dbReference type="Pfam" id="PF05194">
    <property type="entry name" value="UreE_C"/>
    <property type="match status" value="1"/>
</dbReference>
<keyword evidence="3 5" id="KW-0533">Nickel</keyword>
<gene>
    <name evidence="5" type="primary">ureE</name>
    <name evidence="7" type="ORF">C7476_108195</name>
</gene>
<comment type="caution">
    <text evidence="7">The sequence shown here is derived from an EMBL/GenBank/DDBJ whole genome shotgun (WGS) entry which is preliminary data.</text>
</comment>
<evidence type="ECO:0000256" key="3">
    <source>
        <dbReference type="ARBA" id="ARBA00022596"/>
    </source>
</evidence>
<dbReference type="EMBL" id="QPJM01000008">
    <property type="protein sequence ID" value="RCW82380.1"/>
    <property type="molecule type" value="Genomic_DNA"/>
</dbReference>
<comment type="function">
    <text evidence="5">Involved in urease metallocenter assembly. Binds nickel. Probably functions as a nickel donor during metallocenter assembly.</text>
</comment>
<dbReference type="Gene3D" id="3.30.70.790">
    <property type="entry name" value="UreE, C-terminal domain"/>
    <property type="match status" value="1"/>
</dbReference>
<dbReference type="SMART" id="SM00988">
    <property type="entry name" value="UreE_N"/>
    <property type="match status" value="1"/>
</dbReference>
<dbReference type="GO" id="GO:0065003">
    <property type="term" value="P:protein-containing complex assembly"/>
    <property type="evidence" value="ECO:0007669"/>
    <property type="project" value="InterPro"/>
</dbReference>
<evidence type="ECO:0000256" key="1">
    <source>
        <dbReference type="ARBA" id="ARBA00004496"/>
    </source>
</evidence>
<comment type="similarity">
    <text evidence="5">Belongs to the UreE family.</text>
</comment>
<dbReference type="OrthoDB" id="9802215at2"/>
<dbReference type="InterPro" id="IPR036118">
    <property type="entry name" value="UreE_N_sf"/>
</dbReference>
<evidence type="ECO:0000256" key="4">
    <source>
        <dbReference type="ARBA" id="ARBA00023186"/>
    </source>
</evidence>
<dbReference type="Proteomes" id="UP000253324">
    <property type="component" value="Unassembled WGS sequence"/>
</dbReference>
<dbReference type="GO" id="GO:0051082">
    <property type="term" value="F:unfolded protein binding"/>
    <property type="evidence" value="ECO:0007669"/>
    <property type="project" value="UniProtKB-UniRule"/>
</dbReference>
<proteinExistence type="inferred from homology"/>
<evidence type="ECO:0000256" key="5">
    <source>
        <dbReference type="HAMAP-Rule" id="MF_00822"/>
    </source>
</evidence>
<dbReference type="InterPro" id="IPR004029">
    <property type="entry name" value="UreE_N"/>
</dbReference>
<dbReference type="HAMAP" id="MF_00822">
    <property type="entry name" value="UreE"/>
    <property type="match status" value="1"/>
</dbReference>